<dbReference type="CDD" id="cd05327">
    <property type="entry name" value="retinol-DH_like_SDR_c_like"/>
    <property type="match status" value="1"/>
</dbReference>
<name>A0A151ABI2_9EURY</name>
<reference evidence="3 4" key="1">
    <citation type="submission" date="2016-02" db="EMBL/GenBank/DDBJ databases">
        <title>Genome sequence of Halalkalicoccus paucihalophilus DSM 24557.</title>
        <authorList>
            <person name="Poehlein A."/>
            <person name="Daniel R."/>
        </authorList>
    </citation>
    <scope>NUCLEOTIDE SEQUENCE [LARGE SCALE GENOMIC DNA]</scope>
    <source>
        <strain evidence="3 4">DSM 24557</strain>
    </source>
</reference>
<dbReference type="PRINTS" id="PR00081">
    <property type="entry name" value="GDHRDH"/>
</dbReference>
<dbReference type="EMBL" id="LTAZ01000008">
    <property type="protein sequence ID" value="KYH25048.1"/>
    <property type="molecule type" value="Genomic_DNA"/>
</dbReference>
<dbReference type="SUPFAM" id="SSF51735">
    <property type="entry name" value="NAD(P)-binding Rossmann-fold domains"/>
    <property type="match status" value="1"/>
</dbReference>
<proteinExistence type="predicted"/>
<feature type="region of interest" description="Disordered" evidence="2">
    <location>
        <begin position="250"/>
        <end position="270"/>
    </location>
</feature>
<evidence type="ECO:0000313" key="3">
    <source>
        <dbReference type="EMBL" id="KYH25048.1"/>
    </source>
</evidence>
<dbReference type="GO" id="GO:0016491">
    <property type="term" value="F:oxidoreductase activity"/>
    <property type="evidence" value="ECO:0007669"/>
    <property type="project" value="UniProtKB-KW"/>
</dbReference>
<evidence type="ECO:0000313" key="4">
    <source>
        <dbReference type="Proteomes" id="UP000075321"/>
    </source>
</evidence>
<dbReference type="Pfam" id="PF00106">
    <property type="entry name" value="adh_short"/>
    <property type="match status" value="1"/>
</dbReference>
<accession>A0A151ABI2</accession>
<evidence type="ECO:0000256" key="1">
    <source>
        <dbReference type="ARBA" id="ARBA00023002"/>
    </source>
</evidence>
<dbReference type="PANTHER" id="PTHR43157:SF31">
    <property type="entry name" value="PHOSPHATIDYLINOSITOL-GLYCAN BIOSYNTHESIS CLASS F PROTEIN"/>
    <property type="match status" value="1"/>
</dbReference>
<protein>
    <submittedName>
        <fullName evidence="3">Short chain dehydrogenase</fullName>
    </submittedName>
</protein>
<dbReference type="AlphaFoldDB" id="A0A151ABI2"/>
<keyword evidence="4" id="KW-1185">Reference proteome</keyword>
<dbReference type="Gene3D" id="3.40.50.720">
    <property type="entry name" value="NAD(P)-binding Rossmann-like Domain"/>
    <property type="match status" value="1"/>
</dbReference>
<keyword evidence="1" id="KW-0560">Oxidoreductase</keyword>
<dbReference type="OrthoDB" id="10454at2157"/>
<dbReference type="InterPro" id="IPR036291">
    <property type="entry name" value="NAD(P)-bd_dom_sf"/>
</dbReference>
<dbReference type="RefSeq" id="WP_066383813.1">
    <property type="nucleotide sequence ID" value="NZ_LTAZ01000008.1"/>
</dbReference>
<comment type="caution">
    <text evidence="3">The sequence shown here is derived from an EMBL/GenBank/DDBJ whole genome shotgun (WGS) entry which is preliminary data.</text>
</comment>
<organism evidence="3 4">
    <name type="scientific">Halalkalicoccus paucihalophilus</name>
    <dbReference type="NCBI Taxonomy" id="1008153"/>
    <lineage>
        <taxon>Archaea</taxon>
        <taxon>Methanobacteriati</taxon>
        <taxon>Methanobacteriota</taxon>
        <taxon>Stenosarchaea group</taxon>
        <taxon>Halobacteria</taxon>
        <taxon>Halobacteriales</taxon>
        <taxon>Halococcaceae</taxon>
        <taxon>Halalkalicoccus</taxon>
    </lineage>
</organism>
<dbReference type="PANTHER" id="PTHR43157">
    <property type="entry name" value="PHOSPHATIDYLINOSITOL-GLYCAN BIOSYNTHESIS CLASS F PROTEIN-RELATED"/>
    <property type="match status" value="1"/>
</dbReference>
<feature type="compositionally biased region" description="Low complexity" evidence="2">
    <location>
        <begin position="256"/>
        <end position="269"/>
    </location>
</feature>
<sequence length="293" mass="31473">MDRTADDLVVLLTGATSGIGTVAARRLARMGATVGIVGRDEARGNRLAEEVTASTPGTVRFHRADLATQHAVRRLASEVTSTYDRLDVLVHNAGLSTRDRTITDDGIELTLAVNHLAPYLLTHELMDSLRASAPARVVVTASGIHTRGELAFDDLKMEREYSALDAYARSKLANVAFTLELADRLGDDADIVANCFHPGFVPSTGLFRDAQLRVRLFVRLAAAVPGIGTTPEAGADRLVDLATAPEYGHRSGRYVGTDGPEAPAPAATDPDVREELWRISADLVGIDPEWPRS</sequence>
<dbReference type="InterPro" id="IPR002347">
    <property type="entry name" value="SDR_fam"/>
</dbReference>
<gene>
    <name evidence="3" type="ORF">HAPAU_28690</name>
</gene>
<dbReference type="PATRIC" id="fig|1008153.3.peg.2943"/>
<evidence type="ECO:0000256" key="2">
    <source>
        <dbReference type="SAM" id="MobiDB-lite"/>
    </source>
</evidence>
<dbReference type="Proteomes" id="UP000075321">
    <property type="component" value="Unassembled WGS sequence"/>
</dbReference>